<comment type="subcellular location">
    <subcellularLocation>
        <location evidence="1 8">Cell membrane</location>
        <topology evidence="1 8">Multi-pass membrane protein</topology>
    </subcellularLocation>
</comment>
<feature type="domain" description="ABC transmembrane type-2" evidence="9">
    <location>
        <begin position="35"/>
        <end position="264"/>
    </location>
</feature>
<evidence type="ECO:0000256" key="8">
    <source>
        <dbReference type="RuleBase" id="RU361157"/>
    </source>
</evidence>
<dbReference type="PANTHER" id="PTHR30413">
    <property type="entry name" value="INNER MEMBRANE TRANSPORT PERMEASE"/>
    <property type="match status" value="1"/>
</dbReference>
<evidence type="ECO:0000256" key="3">
    <source>
        <dbReference type="ARBA" id="ARBA00022448"/>
    </source>
</evidence>
<feature type="transmembrane region" description="Helical" evidence="8">
    <location>
        <begin position="70"/>
        <end position="89"/>
    </location>
</feature>
<keyword evidence="5 8" id="KW-0812">Transmembrane</keyword>
<dbReference type="PANTHER" id="PTHR30413:SF10">
    <property type="entry name" value="CAPSULE POLYSACCHARIDE EXPORT INNER-MEMBRANE PROTEIN CTRC"/>
    <property type="match status" value="1"/>
</dbReference>
<dbReference type="InterPro" id="IPR047817">
    <property type="entry name" value="ABC2_TM_bact-type"/>
</dbReference>
<evidence type="ECO:0000256" key="1">
    <source>
        <dbReference type="ARBA" id="ARBA00004651"/>
    </source>
</evidence>
<dbReference type="PATRIC" id="fig|263475.3.peg.4321"/>
<dbReference type="Proteomes" id="UP000036867">
    <property type="component" value="Unassembled WGS sequence"/>
</dbReference>
<dbReference type="RefSeq" id="WP_053417855.1">
    <property type="nucleotide sequence ID" value="NZ_JBCMNK010000001.1"/>
</dbReference>
<evidence type="ECO:0000256" key="4">
    <source>
        <dbReference type="ARBA" id="ARBA00022475"/>
    </source>
</evidence>
<dbReference type="EMBL" id="LILB01000005">
    <property type="protein sequence ID" value="KOO49678.1"/>
    <property type="molecule type" value="Genomic_DNA"/>
</dbReference>
<comment type="similarity">
    <text evidence="2 8">Belongs to the ABC-2 integral membrane protein family.</text>
</comment>
<feature type="transmembrane region" description="Helical" evidence="8">
    <location>
        <begin position="110"/>
        <end position="137"/>
    </location>
</feature>
<protein>
    <recommendedName>
        <fullName evidence="8">Transport permease protein</fullName>
    </recommendedName>
</protein>
<evidence type="ECO:0000256" key="2">
    <source>
        <dbReference type="ARBA" id="ARBA00007783"/>
    </source>
</evidence>
<feature type="transmembrane region" description="Helical" evidence="8">
    <location>
        <begin position="241"/>
        <end position="259"/>
    </location>
</feature>
<feature type="transmembrane region" description="Helical" evidence="8">
    <location>
        <begin position="143"/>
        <end position="167"/>
    </location>
</feature>
<keyword evidence="3 8" id="KW-0813">Transport</keyword>
<dbReference type="GO" id="GO:0015920">
    <property type="term" value="P:lipopolysaccharide transport"/>
    <property type="evidence" value="ECO:0007669"/>
    <property type="project" value="TreeGrafter"/>
</dbReference>
<dbReference type="PROSITE" id="PS51012">
    <property type="entry name" value="ABC_TM2"/>
    <property type="match status" value="1"/>
</dbReference>
<comment type="caution">
    <text evidence="10">The sequence shown here is derived from an EMBL/GenBank/DDBJ whole genome shotgun (WGS) entry which is preliminary data.</text>
</comment>
<reference evidence="11" key="1">
    <citation type="submission" date="2015-08" db="EMBL/GenBank/DDBJ databases">
        <title>Fjat-10028 dsm 16317.</title>
        <authorList>
            <person name="Liu B."/>
            <person name="Wang J."/>
            <person name="Zhu Y."/>
            <person name="Liu G."/>
            <person name="Chen Q."/>
            <person name="Chen Z."/>
            <person name="Lan J."/>
            <person name="Che J."/>
            <person name="Ge C."/>
            <person name="Shi H."/>
            <person name="Pan Z."/>
            <person name="Liu X."/>
        </authorList>
    </citation>
    <scope>NUCLEOTIDE SEQUENCE [LARGE SCALE GENOMIC DNA]</scope>
    <source>
        <strain evidence="11">DSM 16317</strain>
    </source>
</reference>
<feature type="transmembrane region" description="Helical" evidence="8">
    <location>
        <begin position="179"/>
        <end position="196"/>
    </location>
</feature>
<evidence type="ECO:0000256" key="6">
    <source>
        <dbReference type="ARBA" id="ARBA00022989"/>
    </source>
</evidence>
<evidence type="ECO:0000259" key="9">
    <source>
        <dbReference type="PROSITE" id="PS51012"/>
    </source>
</evidence>
<keyword evidence="7 8" id="KW-0472">Membrane</keyword>
<name>A0A0M0LG43_9BACL</name>
<dbReference type="GO" id="GO:0005886">
    <property type="term" value="C:plasma membrane"/>
    <property type="evidence" value="ECO:0007669"/>
    <property type="project" value="UniProtKB-SubCell"/>
</dbReference>
<evidence type="ECO:0000256" key="7">
    <source>
        <dbReference type="ARBA" id="ARBA00023136"/>
    </source>
</evidence>
<dbReference type="InterPro" id="IPR013525">
    <property type="entry name" value="ABC2_TM"/>
</dbReference>
<evidence type="ECO:0000313" key="11">
    <source>
        <dbReference type="Proteomes" id="UP000036867"/>
    </source>
</evidence>
<proteinExistence type="inferred from homology"/>
<evidence type="ECO:0000256" key="5">
    <source>
        <dbReference type="ARBA" id="ARBA00022692"/>
    </source>
</evidence>
<gene>
    <name evidence="10" type="ORF">AMD00_15225</name>
</gene>
<dbReference type="STRING" id="263475.AMD00_15225"/>
<accession>A0A0M0LG43</accession>
<keyword evidence="6 8" id="KW-1133">Transmembrane helix</keyword>
<feature type="transmembrane region" description="Helical" evidence="8">
    <location>
        <begin position="34"/>
        <end position="58"/>
    </location>
</feature>
<organism evidence="10 11">
    <name type="scientific">Viridibacillus arvi</name>
    <dbReference type="NCBI Taxonomy" id="263475"/>
    <lineage>
        <taxon>Bacteria</taxon>
        <taxon>Bacillati</taxon>
        <taxon>Bacillota</taxon>
        <taxon>Bacilli</taxon>
        <taxon>Bacillales</taxon>
        <taxon>Caryophanaceae</taxon>
        <taxon>Viridibacillus</taxon>
    </lineage>
</organism>
<keyword evidence="4 8" id="KW-1003">Cell membrane</keyword>
<evidence type="ECO:0000313" key="10">
    <source>
        <dbReference type="EMBL" id="KOO49678.1"/>
    </source>
</evidence>
<dbReference type="Pfam" id="PF01061">
    <property type="entry name" value="ABC2_membrane"/>
    <property type="match status" value="1"/>
</dbReference>
<dbReference type="GO" id="GO:0140359">
    <property type="term" value="F:ABC-type transporter activity"/>
    <property type="evidence" value="ECO:0007669"/>
    <property type="project" value="InterPro"/>
</dbReference>
<keyword evidence="11" id="KW-1185">Reference proteome</keyword>
<dbReference type="OrthoDB" id="9794365at2"/>
<sequence>MKAFINIIKEQISSFYMVQRLAKFQLKIDNQNNYLGFIWEVLNPAIQMAMYWVVFGVGLRGKSELDGVPYVYWMLAGISMWFFINKAILNGSKAIYQKYSMVAKMNFPLSVLPSYIITGKFYGHLALVGGIMVVFWIKGYAPSIYYIQLIYFLAMSYIFAFSITLLTSTLTVVVRDVQMLIQSVLQGMFFLSPILWDRSGNFPEWLQSLLALNPFYYLANGYRASLLYNNWYAIENWQLTLYNWGLILVILIIGSSAHYKFRNRFSDFI</sequence>
<dbReference type="GeneID" id="301137448"/>
<dbReference type="AlphaFoldDB" id="A0A0M0LG43"/>